<name>A0ACB7HQX1_MANES</name>
<proteinExistence type="predicted"/>
<sequence>MMCFGFLVLYLVFYGCGYYLGVKFFYLFVDGKSKKTEAGNGVALCFRFGLSLRFHCRDSIGFFFSLSMGLSCLHLIWMYGVSYTQGMGLLSMQIIFIKNQVF</sequence>
<protein>
    <submittedName>
        <fullName evidence="1">Uncharacterized protein</fullName>
    </submittedName>
</protein>
<reference evidence="2" key="1">
    <citation type="journal article" date="2016" name="Nat. Biotechnol.">
        <title>Sequencing wild and cultivated cassava and related species reveals extensive interspecific hybridization and genetic diversity.</title>
        <authorList>
            <person name="Bredeson J.V."/>
            <person name="Lyons J.B."/>
            <person name="Prochnik S.E."/>
            <person name="Wu G.A."/>
            <person name="Ha C.M."/>
            <person name="Edsinger-Gonzales E."/>
            <person name="Grimwood J."/>
            <person name="Schmutz J."/>
            <person name="Rabbi I.Y."/>
            <person name="Egesi C."/>
            <person name="Nauluvula P."/>
            <person name="Lebot V."/>
            <person name="Ndunguru J."/>
            <person name="Mkamilo G."/>
            <person name="Bart R.S."/>
            <person name="Setter T.L."/>
            <person name="Gleadow R.M."/>
            <person name="Kulakow P."/>
            <person name="Ferguson M.E."/>
            <person name="Rounsley S."/>
            <person name="Rokhsar D.S."/>
        </authorList>
    </citation>
    <scope>NUCLEOTIDE SEQUENCE [LARGE SCALE GENOMIC DNA]</scope>
    <source>
        <strain evidence="2">cv. AM560-2</strain>
    </source>
</reference>
<keyword evidence="2" id="KW-1185">Reference proteome</keyword>
<accession>A0ACB7HQX1</accession>
<dbReference type="EMBL" id="CM004391">
    <property type="protein sequence ID" value="KAG8654369.1"/>
    <property type="molecule type" value="Genomic_DNA"/>
</dbReference>
<gene>
    <name evidence="1" type="ORF">MANES_05G120901v8</name>
</gene>
<evidence type="ECO:0000313" key="2">
    <source>
        <dbReference type="Proteomes" id="UP000091857"/>
    </source>
</evidence>
<organism evidence="1 2">
    <name type="scientific">Manihot esculenta</name>
    <name type="common">Cassava</name>
    <name type="synonym">Jatropha manihot</name>
    <dbReference type="NCBI Taxonomy" id="3983"/>
    <lineage>
        <taxon>Eukaryota</taxon>
        <taxon>Viridiplantae</taxon>
        <taxon>Streptophyta</taxon>
        <taxon>Embryophyta</taxon>
        <taxon>Tracheophyta</taxon>
        <taxon>Spermatophyta</taxon>
        <taxon>Magnoliopsida</taxon>
        <taxon>eudicotyledons</taxon>
        <taxon>Gunneridae</taxon>
        <taxon>Pentapetalae</taxon>
        <taxon>rosids</taxon>
        <taxon>fabids</taxon>
        <taxon>Malpighiales</taxon>
        <taxon>Euphorbiaceae</taxon>
        <taxon>Crotonoideae</taxon>
        <taxon>Manihoteae</taxon>
        <taxon>Manihot</taxon>
    </lineage>
</organism>
<dbReference type="Proteomes" id="UP000091857">
    <property type="component" value="Chromosome 5"/>
</dbReference>
<comment type="caution">
    <text evidence="1">The sequence shown here is derived from an EMBL/GenBank/DDBJ whole genome shotgun (WGS) entry which is preliminary data.</text>
</comment>
<evidence type="ECO:0000313" key="1">
    <source>
        <dbReference type="EMBL" id="KAG8654369.1"/>
    </source>
</evidence>